<dbReference type="PANTHER" id="PTHR33371:SF19">
    <property type="entry name" value="MCE-FAMILY PROTEIN MCE4A"/>
    <property type="match status" value="1"/>
</dbReference>
<protein>
    <recommendedName>
        <fullName evidence="5">MCE family protein</fullName>
    </recommendedName>
</protein>
<feature type="domain" description="Mammalian cell entry C-terminal" evidence="2">
    <location>
        <begin position="128"/>
        <end position="342"/>
    </location>
</feature>
<organism evidence="3 4">
    <name type="scientific">Nocardioides dubius</name>
    <dbReference type="NCBI Taxonomy" id="317019"/>
    <lineage>
        <taxon>Bacteria</taxon>
        <taxon>Bacillati</taxon>
        <taxon>Actinomycetota</taxon>
        <taxon>Actinomycetes</taxon>
        <taxon>Propionibacteriales</taxon>
        <taxon>Nocardioidaceae</taxon>
        <taxon>Nocardioides</taxon>
    </lineage>
</organism>
<dbReference type="InterPro" id="IPR024516">
    <property type="entry name" value="Mce_C"/>
</dbReference>
<dbReference type="RefSeq" id="WP_343995160.1">
    <property type="nucleotide sequence ID" value="NZ_BAAALG010000011.1"/>
</dbReference>
<feature type="domain" description="Mce/MlaD" evidence="1">
    <location>
        <begin position="45"/>
        <end position="118"/>
    </location>
</feature>
<evidence type="ECO:0000259" key="2">
    <source>
        <dbReference type="Pfam" id="PF11887"/>
    </source>
</evidence>
<keyword evidence="4" id="KW-1185">Reference proteome</keyword>
<proteinExistence type="predicted"/>
<evidence type="ECO:0000313" key="3">
    <source>
        <dbReference type="EMBL" id="GAA1105628.1"/>
    </source>
</evidence>
<dbReference type="Proteomes" id="UP001501581">
    <property type="component" value="Unassembled WGS sequence"/>
</dbReference>
<gene>
    <name evidence="3" type="ORF">GCM10009668_26370</name>
</gene>
<dbReference type="Pfam" id="PF02470">
    <property type="entry name" value="MlaD"/>
    <property type="match status" value="1"/>
</dbReference>
<name>A0ABP4EED9_9ACTN</name>
<reference evidence="4" key="1">
    <citation type="journal article" date="2019" name="Int. J. Syst. Evol. Microbiol.">
        <title>The Global Catalogue of Microorganisms (GCM) 10K type strain sequencing project: providing services to taxonomists for standard genome sequencing and annotation.</title>
        <authorList>
            <consortium name="The Broad Institute Genomics Platform"/>
            <consortium name="The Broad Institute Genome Sequencing Center for Infectious Disease"/>
            <person name="Wu L."/>
            <person name="Ma J."/>
        </authorList>
    </citation>
    <scope>NUCLEOTIDE SEQUENCE [LARGE SCALE GENOMIC DNA]</scope>
    <source>
        <strain evidence="4">JCM 13008</strain>
    </source>
</reference>
<dbReference type="InterPro" id="IPR003399">
    <property type="entry name" value="Mce/MlaD"/>
</dbReference>
<comment type="caution">
    <text evidence="3">The sequence shown here is derived from an EMBL/GenBank/DDBJ whole genome shotgun (WGS) entry which is preliminary data.</text>
</comment>
<dbReference type="PANTHER" id="PTHR33371">
    <property type="entry name" value="INTERMEMBRANE PHOSPHOLIPID TRANSPORT SYSTEM BINDING PROTEIN MLAD-RELATED"/>
    <property type="match status" value="1"/>
</dbReference>
<dbReference type="EMBL" id="BAAALG010000011">
    <property type="protein sequence ID" value="GAA1105628.1"/>
    <property type="molecule type" value="Genomic_DNA"/>
</dbReference>
<dbReference type="Pfam" id="PF11887">
    <property type="entry name" value="Mce4_CUP1"/>
    <property type="match status" value="1"/>
</dbReference>
<evidence type="ECO:0008006" key="5">
    <source>
        <dbReference type="Google" id="ProtNLM"/>
    </source>
</evidence>
<evidence type="ECO:0000313" key="4">
    <source>
        <dbReference type="Proteomes" id="UP001501581"/>
    </source>
</evidence>
<dbReference type="InterPro" id="IPR052336">
    <property type="entry name" value="MlaD_Phospholipid_Transporter"/>
</dbReference>
<evidence type="ECO:0000259" key="1">
    <source>
        <dbReference type="Pfam" id="PF02470"/>
    </source>
</evidence>
<accession>A0ABP4EED9</accession>
<sequence>MRTFITGLGQRTRMLLVGLTTLALVGGVTAWLAGSYLGLITNDLKVTAALPTSGDSLGVSSDVKYRGLRVGRVLSVAPGTRPSAEIVLMSEYAEAIPSDVVARVLPGTLFGNEYVDLVRPAEASAAAGSLDAGSTIPADTSRATLRLMDTFTAAQRLLVAIDPADLDAALSQLAASLDGRGDDLGAFIRDADALVDSWRGVAPTFHRDVALLAEASELGAEVEPLLVQVLRDSLPLARTYAEQHRQVLAALRDLSGLAGTVDTFLRAQGTPIAGVLADFAGVLEVMASRSATFSRALAEFTGVVENGAAAIKGGSIQMEGVIGGQLPDPYGPADCPRYGSMAGRNCR</sequence>